<dbReference type="GO" id="GO:0005737">
    <property type="term" value="C:cytoplasm"/>
    <property type="evidence" value="ECO:0007669"/>
    <property type="project" value="TreeGrafter"/>
</dbReference>
<dbReference type="CDD" id="cd07067">
    <property type="entry name" value="HP_PGM_like"/>
    <property type="match status" value="1"/>
</dbReference>
<dbReference type="RefSeq" id="WP_096800143.1">
    <property type="nucleotide sequence ID" value="NZ_CP023564.1"/>
</dbReference>
<dbReference type="PROSITE" id="PS00893">
    <property type="entry name" value="NUDIX_BOX"/>
    <property type="match status" value="1"/>
</dbReference>
<evidence type="ECO:0000313" key="5">
    <source>
        <dbReference type="EMBL" id="ATG55683.1"/>
    </source>
</evidence>
<dbReference type="InterPro" id="IPR020084">
    <property type="entry name" value="NUDIX_hydrolase_CS"/>
</dbReference>
<dbReference type="Gene3D" id="3.90.79.10">
    <property type="entry name" value="Nucleoside Triphosphate Pyrophosphohydrolase"/>
    <property type="match status" value="1"/>
</dbReference>
<dbReference type="PROSITE" id="PS51462">
    <property type="entry name" value="NUDIX"/>
    <property type="match status" value="1"/>
</dbReference>
<dbReference type="Pfam" id="PF00293">
    <property type="entry name" value="NUDIX"/>
    <property type="match status" value="1"/>
</dbReference>
<evidence type="ECO:0000259" key="4">
    <source>
        <dbReference type="PROSITE" id="PS51462"/>
    </source>
</evidence>
<dbReference type="InterPro" id="IPR050275">
    <property type="entry name" value="PGM_Phosphatase"/>
</dbReference>
<keyword evidence="2 3" id="KW-0378">Hydrolase</keyword>
<reference evidence="5 6" key="1">
    <citation type="journal article" date="2014" name="Int. J. Syst. Evol. Microbiol.">
        <title>Brachybacterium ginsengisoli sp. nov., isolated from soil of a ginseng field.</title>
        <authorList>
            <person name="Hoang V.A."/>
            <person name="Kim Y.J."/>
            <person name="Nguyen N.L."/>
            <person name="Yang D.C."/>
        </authorList>
    </citation>
    <scope>NUCLEOTIDE SEQUENCE [LARGE SCALE GENOMIC DNA]</scope>
    <source>
        <strain evidence="5 6">DCY80</strain>
    </source>
</reference>
<dbReference type="AlphaFoldDB" id="A0A291GZP8"/>
<feature type="domain" description="Nudix hydrolase" evidence="4">
    <location>
        <begin position="4"/>
        <end position="132"/>
    </location>
</feature>
<dbReference type="InterPro" id="IPR015797">
    <property type="entry name" value="NUDIX_hydrolase-like_dom_sf"/>
</dbReference>
<dbReference type="InterPro" id="IPR020476">
    <property type="entry name" value="Nudix_hydrolase"/>
</dbReference>
<accession>A0A291GZP8</accession>
<dbReference type="KEGG" id="bgg:CFK41_13555"/>
<dbReference type="Proteomes" id="UP000217889">
    <property type="component" value="Chromosome"/>
</dbReference>
<dbReference type="PANTHER" id="PTHR48100">
    <property type="entry name" value="BROAD-SPECIFICITY PHOSPHATASE YOR283W-RELATED"/>
    <property type="match status" value="1"/>
</dbReference>
<keyword evidence="6" id="KW-1185">Reference proteome</keyword>
<sequence length="325" mass="34381">MSGARRRSAAVVIEDGRLLVIGRRKDGREYAVLPGGGIEDGETEREACLRELREETGLEGVVVEELVTLSPGADSATYFRVRAQVEDLVLGGPELDRSSDANVYSPQWVPVEDVEGIGLVPESARAAVRNATGRRTTIILARHGEAAYPEGEDGGVLTEAGLEQARALAERMSDRGVDAVVSSELSRARQTAGIVAERVGREVQVLPGLHEYRSGDEPYSIPALGAALMAWLAGDLEARMLGGESGAEIVRRVLPVLEDLARRHEGGTVVVLMHGGAILATLGSIAPGRTGLPTGGDPYRLETDLAGGSDVTLEHASGTWSLPPR</sequence>
<dbReference type="InterPro" id="IPR000086">
    <property type="entry name" value="NUDIX_hydrolase_dom"/>
</dbReference>
<name>A0A291GZP8_9MICO</name>
<evidence type="ECO:0000256" key="2">
    <source>
        <dbReference type="ARBA" id="ARBA00022801"/>
    </source>
</evidence>
<dbReference type="Pfam" id="PF00300">
    <property type="entry name" value="His_Phos_1"/>
    <property type="match status" value="1"/>
</dbReference>
<dbReference type="PANTHER" id="PTHR48100:SF1">
    <property type="entry name" value="HISTIDINE PHOSPHATASE FAMILY PROTEIN-RELATED"/>
    <property type="match status" value="1"/>
</dbReference>
<dbReference type="PRINTS" id="PR00502">
    <property type="entry name" value="NUDIXFAMILY"/>
</dbReference>
<dbReference type="GO" id="GO:0016791">
    <property type="term" value="F:phosphatase activity"/>
    <property type="evidence" value="ECO:0007669"/>
    <property type="project" value="TreeGrafter"/>
</dbReference>
<organism evidence="5 6">
    <name type="scientific">Brachybacterium ginsengisoli</name>
    <dbReference type="NCBI Taxonomy" id="1331682"/>
    <lineage>
        <taxon>Bacteria</taxon>
        <taxon>Bacillati</taxon>
        <taxon>Actinomycetota</taxon>
        <taxon>Actinomycetes</taxon>
        <taxon>Micrococcales</taxon>
        <taxon>Dermabacteraceae</taxon>
        <taxon>Brachybacterium</taxon>
    </lineage>
</organism>
<dbReference type="SMART" id="SM00855">
    <property type="entry name" value="PGAM"/>
    <property type="match status" value="1"/>
</dbReference>
<dbReference type="SUPFAM" id="SSF53254">
    <property type="entry name" value="Phosphoglycerate mutase-like"/>
    <property type="match status" value="1"/>
</dbReference>
<dbReference type="Gene3D" id="3.40.50.1240">
    <property type="entry name" value="Phosphoglycerate mutase-like"/>
    <property type="match status" value="1"/>
</dbReference>
<evidence type="ECO:0000256" key="3">
    <source>
        <dbReference type="RuleBase" id="RU003476"/>
    </source>
</evidence>
<evidence type="ECO:0000313" key="6">
    <source>
        <dbReference type="Proteomes" id="UP000217889"/>
    </source>
</evidence>
<proteinExistence type="inferred from homology"/>
<dbReference type="SUPFAM" id="SSF55811">
    <property type="entry name" value="Nudix"/>
    <property type="match status" value="1"/>
</dbReference>
<dbReference type="OrthoDB" id="9804442at2"/>
<protein>
    <recommendedName>
        <fullName evidence="4">Nudix hydrolase domain-containing protein</fullName>
    </recommendedName>
</protein>
<comment type="similarity">
    <text evidence="1 3">Belongs to the Nudix hydrolase family.</text>
</comment>
<dbReference type="InterPro" id="IPR029033">
    <property type="entry name" value="His_PPase_superfam"/>
</dbReference>
<dbReference type="InterPro" id="IPR013078">
    <property type="entry name" value="His_Pase_superF_clade-1"/>
</dbReference>
<gene>
    <name evidence="5" type="ORF">CFK41_13555</name>
</gene>
<dbReference type="EMBL" id="CP023564">
    <property type="protein sequence ID" value="ATG55683.1"/>
    <property type="molecule type" value="Genomic_DNA"/>
</dbReference>
<evidence type="ECO:0000256" key="1">
    <source>
        <dbReference type="ARBA" id="ARBA00005582"/>
    </source>
</evidence>